<comment type="caution">
    <text evidence="2">The sequence shown here is derived from an EMBL/GenBank/DDBJ whole genome shotgun (WGS) entry which is preliminary data.</text>
</comment>
<accession>A0ABT8QLF0</accession>
<evidence type="ECO:0000313" key="3">
    <source>
        <dbReference type="Proteomes" id="UP001176021"/>
    </source>
</evidence>
<organism evidence="2 3">
    <name type="scientific">Desulfosporosinus nitroreducens</name>
    <dbReference type="NCBI Taxonomy" id="2018668"/>
    <lineage>
        <taxon>Bacteria</taxon>
        <taxon>Bacillati</taxon>
        <taxon>Bacillota</taxon>
        <taxon>Clostridia</taxon>
        <taxon>Eubacteriales</taxon>
        <taxon>Desulfitobacteriaceae</taxon>
        <taxon>Desulfosporosinus</taxon>
    </lineage>
</organism>
<dbReference type="Proteomes" id="UP001176021">
    <property type="component" value="Unassembled WGS sequence"/>
</dbReference>
<protein>
    <submittedName>
        <fullName evidence="2">Uncharacterized protein</fullName>
    </submittedName>
</protein>
<keyword evidence="3" id="KW-1185">Reference proteome</keyword>
<dbReference type="EMBL" id="JAMJEV010000003">
    <property type="protein sequence ID" value="MDO0822172.1"/>
    <property type="molecule type" value="Genomic_DNA"/>
</dbReference>
<feature type="compositionally biased region" description="Basic and acidic residues" evidence="1">
    <location>
        <begin position="30"/>
        <end position="39"/>
    </location>
</feature>
<evidence type="ECO:0000313" key="2">
    <source>
        <dbReference type="EMBL" id="MDO0822172.1"/>
    </source>
</evidence>
<feature type="region of interest" description="Disordered" evidence="1">
    <location>
        <begin position="30"/>
        <end position="50"/>
    </location>
</feature>
<reference evidence="2" key="1">
    <citation type="submission" date="2022-05" db="EMBL/GenBank/DDBJ databases">
        <title>Expanded diversity of anoxic marine methylotrophy in a Black Sea sulfate reducing microorganism.</title>
        <authorList>
            <person name="Fischer P.Q."/>
            <person name="Stams A.J.M."/>
            <person name="Villanueva L."/>
            <person name="Sousa D.Z."/>
        </authorList>
    </citation>
    <scope>NUCLEOTIDE SEQUENCE</scope>
    <source>
        <strain evidence="2">P130</strain>
    </source>
</reference>
<proteinExistence type="predicted"/>
<evidence type="ECO:0000256" key="1">
    <source>
        <dbReference type="SAM" id="MobiDB-lite"/>
    </source>
</evidence>
<sequence>MARVPITGWIPNDGSNGKIIAEPVRRETVAEPFETERSKATKKGTNTAGREVAAIRVPRYVPTPEALRTAPKAPAAPVARIINPELSTALSNHE</sequence>
<name>A0ABT8QLF0_9FIRM</name>
<gene>
    <name evidence="2" type="ORF">M8H41_04795</name>
</gene>